<name>A0A2V3TWS2_9HYPH</name>
<accession>A0A2V3TWS2</accession>
<keyword evidence="2" id="KW-1133">Transmembrane helix</keyword>
<keyword evidence="2" id="KW-0472">Membrane</keyword>
<gene>
    <name evidence="3" type="ORF">C7450_11461</name>
</gene>
<sequence length="355" mass="38931">MNSSTSSSERGPSQAGATGWSGPWRRFAVIFMVSATGGLVGVLALLFLIDPFDSGRSPISRAPGIAAPDAENATTSRLENASRGRDPAFQAAIIGNSRIQALEPARLRQATGIPFVSLVVQASRSREQLAVLDWFMQSRTTPPRAIIIGLDMPWCDARVSASPTDPFPFWLYDRSPVAYIDGLFRYSVLADYLPRYLGYLMGLRDRARADGYWDYEPVYAALGYDTPERRQALLGPDTEIEINLTGRFGAAEALAERLAYVPPETTVILVRPPVYVTGLGAPGSDMARTDAACRAAHEAVAAGRPNTYLIDWRVDRPETRNRDAFIDHSHYRKGLARLMEADIAAILNKTRPPDS</sequence>
<dbReference type="RefSeq" id="WP_170147478.1">
    <property type="nucleotide sequence ID" value="NZ_JAHBRY010000001.1"/>
</dbReference>
<comment type="caution">
    <text evidence="3">The sequence shown here is derived from an EMBL/GenBank/DDBJ whole genome shotgun (WGS) entry which is preliminary data.</text>
</comment>
<dbReference type="EMBL" id="QJJK01000014">
    <property type="protein sequence ID" value="PXW53185.1"/>
    <property type="molecule type" value="Genomic_DNA"/>
</dbReference>
<feature type="region of interest" description="Disordered" evidence="1">
    <location>
        <begin position="60"/>
        <end position="81"/>
    </location>
</feature>
<evidence type="ECO:0000313" key="4">
    <source>
        <dbReference type="Proteomes" id="UP000248021"/>
    </source>
</evidence>
<keyword evidence="4" id="KW-1185">Reference proteome</keyword>
<dbReference type="AlphaFoldDB" id="A0A2V3TWS2"/>
<dbReference type="Proteomes" id="UP000248021">
    <property type="component" value="Unassembled WGS sequence"/>
</dbReference>
<keyword evidence="2" id="KW-0812">Transmembrane</keyword>
<proteinExistence type="predicted"/>
<evidence type="ECO:0000313" key="3">
    <source>
        <dbReference type="EMBL" id="PXW53185.1"/>
    </source>
</evidence>
<organism evidence="3 4">
    <name type="scientific">Chelatococcus asaccharovorans</name>
    <dbReference type="NCBI Taxonomy" id="28210"/>
    <lineage>
        <taxon>Bacteria</taxon>
        <taxon>Pseudomonadati</taxon>
        <taxon>Pseudomonadota</taxon>
        <taxon>Alphaproteobacteria</taxon>
        <taxon>Hyphomicrobiales</taxon>
        <taxon>Chelatococcaceae</taxon>
        <taxon>Chelatococcus</taxon>
    </lineage>
</organism>
<feature type="transmembrane region" description="Helical" evidence="2">
    <location>
        <begin position="27"/>
        <end position="49"/>
    </location>
</feature>
<evidence type="ECO:0000256" key="1">
    <source>
        <dbReference type="SAM" id="MobiDB-lite"/>
    </source>
</evidence>
<evidence type="ECO:0000256" key="2">
    <source>
        <dbReference type="SAM" id="Phobius"/>
    </source>
</evidence>
<reference evidence="3 4" key="1">
    <citation type="submission" date="2018-05" db="EMBL/GenBank/DDBJ databases">
        <title>Genomic Encyclopedia of Type Strains, Phase IV (KMG-IV): sequencing the most valuable type-strain genomes for metagenomic binning, comparative biology and taxonomic classification.</title>
        <authorList>
            <person name="Goeker M."/>
        </authorList>
    </citation>
    <scope>NUCLEOTIDE SEQUENCE [LARGE SCALE GENOMIC DNA]</scope>
    <source>
        <strain evidence="3 4">DSM 6462</strain>
    </source>
</reference>
<protein>
    <submittedName>
        <fullName evidence="3">Uncharacterized protein</fullName>
    </submittedName>
</protein>